<sequence length="305" mass="34885">MNRYLILLLLAAVTLGFYGCGQSYNERQRQSMRERMELARQDSAAFKIATTPTMDCLPLFIGVEDSLFQKRGVDVRLCARTSHLDGDTLIAGDYVAGVVSDLVRTERLKKQGVTLRYVAATNSYWQFVSNRLSRVKKLSQMSDKMVAMTRYSATDYLSDLAINGAKTKSDVYRVQINDVSLRVKMLLNNEMDAAMLTEPQATMARIFKSPVLMDSRDKGVRLGVMAFSERVLAKKDRQRQLKLFIKVYDAICDSININGVSRYGRIIKKYMFVDDRVVKALPQLRYQHAAPPREKDVMRARGYWR</sequence>
<dbReference type="Gene3D" id="3.40.190.10">
    <property type="entry name" value="Periplasmic binding protein-like II"/>
    <property type="match status" value="2"/>
</dbReference>
<evidence type="ECO:0000313" key="2">
    <source>
        <dbReference type="Proteomes" id="UP000245870"/>
    </source>
</evidence>
<gene>
    <name evidence="1" type="ORF">C7379_10652</name>
</gene>
<dbReference type="EMBL" id="QENY01000006">
    <property type="protein sequence ID" value="PVX56481.1"/>
    <property type="molecule type" value="Genomic_DNA"/>
</dbReference>
<dbReference type="PROSITE" id="PS51257">
    <property type="entry name" value="PROKAR_LIPOPROTEIN"/>
    <property type="match status" value="1"/>
</dbReference>
<proteinExistence type="predicted"/>
<dbReference type="RefSeq" id="WP_116616162.1">
    <property type="nucleotide sequence ID" value="NZ_QENY01000006.1"/>
</dbReference>
<name>A0A2U0UFW9_9BACT</name>
<protein>
    <submittedName>
        <fullName evidence="1">NitT/TauT family transport system substrate-binding protein</fullName>
    </submittedName>
</protein>
<organism evidence="1 2">
    <name type="scientific">Hallella colorans</name>
    <dbReference type="NCBI Taxonomy" id="1703337"/>
    <lineage>
        <taxon>Bacteria</taxon>
        <taxon>Pseudomonadati</taxon>
        <taxon>Bacteroidota</taxon>
        <taxon>Bacteroidia</taxon>
        <taxon>Bacteroidales</taxon>
        <taxon>Prevotellaceae</taxon>
        <taxon>Hallella</taxon>
    </lineage>
</organism>
<dbReference type="AlphaFoldDB" id="A0A2U0UFW9"/>
<reference evidence="1 2" key="1">
    <citation type="submission" date="2018-05" db="EMBL/GenBank/DDBJ databases">
        <title>Genomic Encyclopedia of Type Strains, Phase IV (KMG-IV): sequencing the most valuable type-strain genomes for metagenomic binning, comparative biology and taxonomic classification.</title>
        <authorList>
            <person name="Goeker M."/>
        </authorList>
    </citation>
    <scope>NUCLEOTIDE SEQUENCE [LARGE SCALE GENOMIC DNA]</scope>
    <source>
        <strain evidence="1 2">DSM 100333</strain>
    </source>
</reference>
<dbReference type="Proteomes" id="UP000245870">
    <property type="component" value="Unassembled WGS sequence"/>
</dbReference>
<evidence type="ECO:0000313" key="1">
    <source>
        <dbReference type="EMBL" id="PVX56481.1"/>
    </source>
</evidence>
<comment type="caution">
    <text evidence="1">The sequence shown here is derived from an EMBL/GenBank/DDBJ whole genome shotgun (WGS) entry which is preliminary data.</text>
</comment>
<dbReference type="SUPFAM" id="SSF53850">
    <property type="entry name" value="Periplasmic binding protein-like II"/>
    <property type="match status" value="1"/>
</dbReference>
<accession>A0A2U0UFW9</accession>
<keyword evidence="2" id="KW-1185">Reference proteome</keyword>
<dbReference type="OrthoDB" id="1081427at2"/>